<dbReference type="PANTHER" id="PTHR40279">
    <property type="entry name" value="PQQC-LIKE PROTEIN"/>
    <property type="match status" value="1"/>
</dbReference>
<dbReference type="PANTHER" id="PTHR40279:SF3">
    <property type="entry name" value="4-AMINOBENZOATE SYNTHASE"/>
    <property type="match status" value="1"/>
</dbReference>
<organism evidence="2 3">
    <name type="scientific">Burkholderia gladioli</name>
    <name type="common">Pseudomonas marginata</name>
    <name type="synonym">Phytomonas marginata</name>
    <dbReference type="NCBI Taxonomy" id="28095"/>
    <lineage>
        <taxon>Bacteria</taxon>
        <taxon>Pseudomonadati</taxon>
        <taxon>Pseudomonadota</taxon>
        <taxon>Betaproteobacteria</taxon>
        <taxon>Burkholderiales</taxon>
        <taxon>Burkholderiaceae</taxon>
        <taxon>Burkholderia</taxon>
    </lineage>
</organism>
<dbReference type="InterPro" id="IPR016084">
    <property type="entry name" value="Haem_Oase-like_multi-hlx"/>
</dbReference>
<gene>
    <name evidence="2" type="ORF">DM48_784</name>
</gene>
<dbReference type="EMBL" id="JPGG01000016">
    <property type="protein sequence ID" value="KGC14702.1"/>
    <property type="molecule type" value="Genomic_DNA"/>
</dbReference>
<dbReference type="SUPFAM" id="SSF48613">
    <property type="entry name" value="Heme oxygenase-like"/>
    <property type="match status" value="1"/>
</dbReference>
<dbReference type="Proteomes" id="UP000029590">
    <property type="component" value="Unassembled WGS sequence"/>
</dbReference>
<name>A0AAW3F3A2_BURGA</name>
<dbReference type="SMART" id="SM01236">
    <property type="entry name" value="Haem_oxygenase_2"/>
    <property type="match status" value="1"/>
</dbReference>
<dbReference type="KEGG" id="bgo:BM43_6983"/>
<proteinExistence type="predicted"/>
<evidence type="ECO:0000256" key="1">
    <source>
        <dbReference type="ARBA" id="ARBA00023002"/>
    </source>
</evidence>
<dbReference type="Pfam" id="PF14518">
    <property type="entry name" value="Haem_oxygenas_2"/>
    <property type="match status" value="1"/>
</dbReference>
<evidence type="ECO:0000313" key="2">
    <source>
        <dbReference type="EMBL" id="KGC14702.1"/>
    </source>
</evidence>
<evidence type="ECO:0000313" key="3">
    <source>
        <dbReference type="Proteomes" id="UP000029590"/>
    </source>
</evidence>
<sequence length="377" mass="41491">MRHEMAATAQDLPFRAFERETADSTRIDAVLDEASMLSLPAAVALLCDSDAFDDWPDATPESGERFLAAVRATLSRAFGARDPEALAEAHQALFQLYDLHVADGTDPRARHQFNPLLTQARALIERAWLRSERERLGLGTAPTASAEVVSALKALWSGHRAAAHPLFDFLETEASREQIVAFFRSDSALNIRFFDLLLYSLIGSRVEVRKELVQNLWDESGRGNPTLSHVSLFRQLLDVVGVGQAEDNHASQLQVEGHAGYNLFMLTSLNRAHYFKLLGVMAMTELLDPSHYEKLVRGCRRVGFGGAGELGYYEEHVTIDIVHAEGWLADVIVPVVEQTPAVGDDIIFGAALRLASCEAYFDALHARLAALEPAALA</sequence>
<accession>A0AAW3F3A2</accession>
<protein>
    <submittedName>
        <fullName evidence="2">Iron-containing redox enzyme family protein</fullName>
    </submittedName>
</protein>
<keyword evidence="1" id="KW-0560">Oxidoreductase</keyword>
<dbReference type="AlphaFoldDB" id="A0AAW3F3A2"/>
<dbReference type="GO" id="GO:0016491">
    <property type="term" value="F:oxidoreductase activity"/>
    <property type="evidence" value="ECO:0007669"/>
    <property type="project" value="UniProtKB-KW"/>
</dbReference>
<dbReference type="InterPro" id="IPR039068">
    <property type="entry name" value="PqqC-like"/>
</dbReference>
<reference evidence="2 3" key="1">
    <citation type="submission" date="2014-04" db="EMBL/GenBank/DDBJ databases">
        <authorList>
            <person name="Bishop-Lilly K.A."/>
            <person name="Broomall S.M."/>
            <person name="Chain P.S."/>
            <person name="Chertkov O."/>
            <person name="Coyne S.R."/>
            <person name="Daligault H.E."/>
            <person name="Davenport K.W."/>
            <person name="Erkkila T."/>
            <person name="Frey K.G."/>
            <person name="Gibbons H.S."/>
            <person name="Gu W."/>
            <person name="Jaissle J."/>
            <person name="Johnson S.L."/>
            <person name="Koroleva G.I."/>
            <person name="Ladner J.T."/>
            <person name="Lo C.-C."/>
            <person name="Minogue T.D."/>
            <person name="Munk C."/>
            <person name="Palacios G.F."/>
            <person name="Redden C.L."/>
            <person name="Rosenzweig C.N."/>
            <person name="Scholz M.B."/>
            <person name="Teshima H."/>
            <person name="Xu Y."/>
        </authorList>
    </citation>
    <scope>NUCLEOTIDE SEQUENCE [LARGE SCALE GENOMIC DNA]</scope>
    <source>
        <strain evidence="3">gladioli</strain>
    </source>
</reference>
<comment type="caution">
    <text evidence="2">The sequence shown here is derived from an EMBL/GenBank/DDBJ whole genome shotgun (WGS) entry which is preliminary data.</text>
</comment>
<dbReference type="Gene3D" id="1.20.910.10">
    <property type="entry name" value="Heme oxygenase-like"/>
    <property type="match status" value="1"/>
</dbReference>